<proteinExistence type="predicted"/>
<dbReference type="OMA" id="RENYIST"/>
<evidence type="ECO:0000313" key="2">
    <source>
        <dbReference type="EMBL" id="EIE76819.1"/>
    </source>
</evidence>
<keyword evidence="3" id="KW-1185">Reference proteome</keyword>
<reference evidence="2 3" key="1">
    <citation type="journal article" date="2009" name="PLoS Genet.">
        <title>Genomic analysis of the basal lineage fungus Rhizopus oryzae reveals a whole-genome duplication.</title>
        <authorList>
            <person name="Ma L.-J."/>
            <person name="Ibrahim A.S."/>
            <person name="Skory C."/>
            <person name="Grabherr M.G."/>
            <person name="Burger G."/>
            <person name="Butler M."/>
            <person name="Elias M."/>
            <person name="Idnurm A."/>
            <person name="Lang B.F."/>
            <person name="Sone T."/>
            <person name="Abe A."/>
            <person name="Calvo S.E."/>
            <person name="Corrochano L.M."/>
            <person name="Engels R."/>
            <person name="Fu J."/>
            <person name="Hansberg W."/>
            <person name="Kim J.-M."/>
            <person name="Kodira C.D."/>
            <person name="Koehrsen M.J."/>
            <person name="Liu B."/>
            <person name="Miranda-Saavedra D."/>
            <person name="O'Leary S."/>
            <person name="Ortiz-Castellanos L."/>
            <person name="Poulter R."/>
            <person name="Rodriguez-Romero J."/>
            <person name="Ruiz-Herrera J."/>
            <person name="Shen Y.-Q."/>
            <person name="Zeng Q."/>
            <person name="Galagan J."/>
            <person name="Birren B.W."/>
            <person name="Cuomo C.A."/>
            <person name="Wickes B.L."/>
        </authorList>
    </citation>
    <scope>NUCLEOTIDE SEQUENCE [LARGE SCALE GENOMIC DNA]</scope>
    <source>
        <strain evidence="3">RA 99-880 / ATCC MYA-4621 / FGSC 9543 / NRRL 43880</strain>
    </source>
</reference>
<dbReference type="InParanoid" id="I1BKT9"/>
<dbReference type="GeneID" id="93608495"/>
<dbReference type="Proteomes" id="UP000009138">
    <property type="component" value="Unassembled WGS sequence"/>
</dbReference>
<protein>
    <submittedName>
        <fullName evidence="2">Uncharacterized protein</fullName>
    </submittedName>
</protein>
<sequence>MKQYFYRIARQKYIIVKKYLKTITKTQAVEEETATIENESTLIENEIDCKYTKENDDDDLVKIFKDLDPNKRWRLSTGKYVENELFIFGLQCQEDHPSKSLIINPGDLSYVEYGVFTKEELDEILNFEEKKLSLPPLHVVKHMDKYNLKTAADIRSALKKNHTFEDNPDKDIDWINYTVYGLLREYESGNMKKHHSEIWYQTHIWRMIEICFDKFEDLEAAIGESMSITSQKRKNQKRTISGMMPMVRKSMGHKCDSVFRTYQVKHSKGLEFGATEAKGNYDNSSDHLKDALYKLPRTLKDMLDDLIETKPELRGSLQTVGFIHSGLANTMLQVDRPTEYVTRVTRHKTIEISHSIENFGATILLSMLSAWICAEIVNQVFQLFTSSSEEAGEKEFSWMRNYLEKQKVLPMPATSRSTETRSRKKTKITN</sequence>
<dbReference type="RefSeq" id="XP_067512215.1">
    <property type="nucleotide sequence ID" value="XM_067656114.1"/>
</dbReference>
<organism evidence="2 3">
    <name type="scientific">Rhizopus delemar (strain RA 99-880 / ATCC MYA-4621 / FGSC 9543 / NRRL 43880)</name>
    <name type="common">Mucormycosis agent</name>
    <name type="synonym">Rhizopus arrhizus var. delemar</name>
    <dbReference type="NCBI Taxonomy" id="246409"/>
    <lineage>
        <taxon>Eukaryota</taxon>
        <taxon>Fungi</taxon>
        <taxon>Fungi incertae sedis</taxon>
        <taxon>Mucoromycota</taxon>
        <taxon>Mucoromycotina</taxon>
        <taxon>Mucoromycetes</taxon>
        <taxon>Mucorales</taxon>
        <taxon>Mucorineae</taxon>
        <taxon>Rhizopodaceae</taxon>
        <taxon>Rhizopus</taxon>
    </lineage>
</organism>
<gene>
    <name evidence="2" type="ORF">RO3G_01523</name>
</gene>
<dbReference type="VEuPathDB" id="FungiDB:RO3G_01523"/>
<dbReference type="eggNOG" id="ENOG502SAGY">
    <property type="taxonomic scope" value="Eukaryota"/>
</dbReference>
<feature type="region of interest" description="Disordered" evidence="1">
    <location>
        <begin position="410"/>
        <end position="430"/>
    </location>
</feature>
<name>I1BKT9_RHIO9</name>
<evidence type="ECO:0000256" key="1">
    <source>
        <dbReference type="SAM" id="MobiDB-lite"/>
    </source>
</evidence>
<evidence type="ECO:0000313" key="3">
    <source>
        <dbReference type="Proteomes" id="UP000009138"/>
    </source>
</evidence>
<dbReference type="OrthoDB" id="2385582at2759"/>
<dbReference type="EMBL" id="CH476732">
    <property type="protein sequence ID" value="EIE76819.1"/>
    <property type="molecule type" value="Genomic_DNA"/>
</dbReference>
<accession>I1BKT9</accession>
<dbReference type="AlphaFoldDB" id="I1BKT9"/>